<accession>A0ABN6M686</accession>
<reference evidence="3 4" key="1">
    <citation type="submission" date="2022-01" db="EMBL/GenBank/DDBJ databases">
        <title>Desulfofustis limnae sp. nov., a novel mesophilic sulfate-reducing bacterium isolated from marsh soil.</title>
        <authorList>
            <person name="Watanabe M."/>
            <person name="Takahashi A."/>
            <person name="Kojima H."/>
            <person name="Fukui M."/>
        </authorList>
    </citation>
    <scope>NUCLEOTIDE SEQUENCE [LARGE SCALE GENOMIC DNA]</scope>
    <source>
        <strain evidence="3 4">PPLL</strain>
    </source>
</reference>
<evidence type="ECO:0000313" key="4">
    <source>
        <dbReference type="Proteomes" id="UP000830055"/>
    </source>
</evidence>
<dbReference type="InterPro" id="IPR014729">
    <property type="entry name" value="Rossmann-like_a/b/a_fold"/>
</dbReference>
<dbReference type="Gene3D" id="1.10.579.10">
    <property type="entry name" value="DNA Cyclobutane Dipyrimidine Photolyase, subunit A, domain 3"/>
    <property type="match status" value="1"/>
</dbReference>
<dbReference type="InterPro" id="IPR006050">
    <property type="entry name" value="DNA_photolyase_N"/>
</dbReference>
<dbReference type="EMBL" id="AP025516">
    <property type="protein sequence ID" value="BDD88391.1"/>
    <property type="molecule type" value="Genomic_DNA"/>
</dbReference>
<dbReference type="InterPro" id="IPR036155">
    <property type="entry name" value="Crypto/Photolyase_N_sf"/>
</dbReference>
<dbReference type="Gene3D" id="1.25.40.80">
    <property type="match status" value="1"/>
</dbReference>
<sequence length="458" mass="52150">MDRKDPALVRRRRVVAIGRPGKGPVVYWMSRDQRVRDNWALLFAQQEALARDTGLVVVFCLVTDYPGAEQRSYHFLLTGLAEVQRYLAELNIGLVLLTGEPGETLPPWLESIDAHLLVSDFDPLRVKRQWQQQVMNAITMGYSEVDTHNVIPAWTVSPKKEYSAATFRPTYRRLLGDYLGDIPAPLVHPQAPPAVAPIDVARLLARIGNRRAQPVSWLQPGETAAHRAMAAALQDRLPFYAARRNNPLVSGQSGLSPYLHFGHLSAQRLAWEVTRAPLPEQDRSAFLEEVLIRRELSDNFCLYEPNYDHFSGFPPWARRTLDEHRTDHRQHLYSLADLEDGRTHERLWNACQRDLVDNGKLHGYLRMYWAKSGRRQGHPCRPPTPPDMRFRIRRFIEYTGVFALYQAKTLTLIDQNRLSETRGSCGLHHCSTMDHAGCSLSARRVPSSALPSSDCVRA</sequence>
<dbReference type="PROSITE" id="PS51645">
    <property type="entry name" value="PHR_CRY_ALPHA_BETA"/>
    <property type="match status" value="1"/>
</dbReference>
<name>A0ABN6M686_9BACT</name>
<dbReference type="InterPro" id="IPR036134">
    <property type="entry name" value="Crypto/Photolyase_FAD-like_sf"/>
</dbReference>
<dbReference type="InterPro" id="IPR052219">
    <property type="entry name" value="Photolyase_Class-2"/>
</dbReference>
<organism evidence="3 4">
    <name type="scientific">Desulfofustis limnaeus</name>
    <dbReference type="NCBI Taxonomy" id="2740163"/>
    <lineage>
        <taxon>Bacteria</taxon>
        <taxon>Pseudomonadati</taxon>
        <taxon>Thermodesulfobacteriota</taxon>
        <taxon>Desulfobulbia</taxon>
        <taxon>Desulfobulbales</taxon>
        <taxon>Desulfocapsaceae</taxon>
        <taxon>Desulfofustis</taxon>
    </lineage>
</organism>
<dbReference type="PROSITE" id="PS01083">
    <property type="entry name" value="DNA_PHOTOLYASES_2_1"/>
    <property type="match status" value="1"/>
</dbReference>
<dbReference type="InterPro" id="IPR032673">
    <property type="entry name" value="DNA_photolyase_2_CS"/>
</dbReference>
<protein>
    <submittedName>
        <fullName evidence="3">Deoxyribodipyrimidine photo-lyase</fullName>
    </submittedName>
</protein>
<dbReference type="PANTHER" id="PTHR10211">
    <property type="entry name" value="DEOXYRIBODIPYRIMIDINE PHOTOLYASE"/>
    <property type="match status" value="1"/>
</dbReference>
<evidence type="ECO:0000313" key="3">
    <source>
        <dbReference type="EMBL" id="BDD88391.1"/>
    </source>
</evidence>
<dbReference type="PANTHER" id="PTHR10211:SF0">
    <property type="entry name" value="DEOXYRIBODIPYRIMIDINE PHOTO-LYASE"/>
    <property type="match status" value="1"/>
</dbReference>
<gene>
    <name evidence="3" type="ORF">DPPLL_27560</name>
</gene>
<evidence type="ECO:0000259" key="2">
    <source>
        <dbReference type="PROSITE" id="PS51645"/>
    </source>
</evidence>
<dbReference type="SUPFAM" id="SSF52425">
    <property type="entry name" value="Cryptochrome/photolyase, N-terminal domain"/>
    <property type="match status" value="1"/>
</dbReference>
<keyword evidence="4" id="KW-1185">Reference proteome</keyword>
<evidence type="ECO:0000256" key="1">
    <source>
        <dbReference type="ARBA" id="ARBA00001932"/>
    </source>
</evidence>
<dbReference type="SUPFAM" id="SSF48173">
    <property type="entry name" value="Cryptochrome/photolyase FAD-binding domain"/>
    <property type="match status" value="1"/>
</dbReference>
<dbReference type="Proteomes" id="UP000830055">
    <property type="component" value="Chromosome"/>
</dbReference>
<dbReference type="Pfam" id="PF00875">
    <property type="entry name" value="DNA_photolyase"/>
    <property type="match status" value="1"/>
</dbReference>
<feature type="domain" description="Photolyase/cryptochrome alpha/beta" evidence="2">
    <location>
        <begin position="23"/>
        <end position="153"/>
    </location>
</feature>
<comment type="cofactor">
    <cofactor evidence="1">
        <name>(6R)-5,10-methylene-5,6,7,8-tetrahydrofolate</name>
        <dbReference type="ChEBI" id="CHEBI:15636"/>
    </cofactor>
</comment>
<proteinExistence type="predicted"/>
<dbReference type="Gene3D" id="3.40.50.620">
    <property type="entry name" value="HUPs"/>
    <property type="match status" value="1"/>
</dbReference>